<accession>A0A1I5GZV0</accession>
<proteinExistence type="predicted"/>
<dbReference type="Proteomes" id="UP000198599">
    <property type="component" value="Unassembled WGS sequence"/>
</dbReference>
<name>A0A1I5GZV0_9RHOB</name>
<sequence>MQHRDIVPNDQFGPVTSLRQALTATLQTPLLRTPDIGPSLFQRPQLRSPHPLPQPPTTGIIWVPIDRQASNPTTPASHSQKYKKSKAGLQPAVPGGPQSKTPVTQGCHTRPMPRSDAIRRCAMRKRLAKTKGATGHSATGARDIHQDALANRWRVAPREFGKTCYTYRVRSMREIWQ</sequence>
<protein>
    <submittedName>
        <fullName evidence="2">Uncharacterized protein</fullName>
    </submittedName>
</protein>
<feature type="region of interest" description="Disordered" evidence="1">
    <location>
        <begin position="29"/>
        <end position="113"/>
    </location>
</feature>
<reference evidence="3" key="1">
    <citation type="submission" date="2016-10" db="EMBL/GenBank/DDBJ databases">
        <authorList>
            <person name="Varghese N."/>
            <person name="Submissions S."/>
        </authorList>
    </citation>
    <scope>NUCLEOTIDE SEQUENCE [LARGE SCALE GENOMIC DNA]</scope>
    <source>
        <strain evidence="3">DSM 28463</strain>
    </source>
</reference>
<evidence type="ECO:0000313" key="2">
    <source>
        <dbReference type="EMBL" id="SFO41485.1"/>
    </source>
</evidence>
<feature type="compositionally biased region" description="Polar residues" evidence="1">
    <location>
        <begin position="98"/>
        <end position="107"/>
    </location>
</feature>
<evidence type="ECO:0000313" key="3">
    <source>
        <dbReference type="Proteomes" id="UP000198599"/>
    </source>
</evidence>
<gene>
    <name evidence="2" type="ORF">SAMN04487859_1469</name>
</gene>
<dbReference type="EMBL" id="FOVP01000046">
    <property type="protein sequence ID" value="SFO41485.1"/>
    <property type="molecule type" value="Genomic_DNA"/>
</dbReference>
<evidence type="ECO:0000256" key="1">
    <source>
        <dbReference type="SAM" id="MobiDB-lite"/>
    </source>
</evidence>
<dbReference type="AlphaFoldDB" id="A0A1I5GZV0"/>
<organism evidence="2 3">
    <name type="scientific">Roseovarius lutimaris</name>
    <dbReference type="NCBI Taxonomy" id="1005928"/>
    <lineage>
        <taxon>Bacteria</taxon>
        <taxon>Pseudomonadati</taxon>
        <taxon>Pseudomonadota</taxon>
        <taxon>Alphaproteobacteria</taxon>
        <taxon>Rhodobacterales</taxon>
        <taxon>Roseobacteraceae</taxon>
        <taxon>Roseovarius</taxon>
    </lineage>
</organism>
<feature type="compositionally biased region" description="Polar residues" evidence="1">
    <location>
        <begin position="68"/>
        <end position="79"/>
    </location>
</feature>
<keyword evidence="3" id="KW-1185">Reference proteome</keyword>